<evidence type="ECO:0000313" key="2">
    <source>
        <dbReference type="EMBL" id="MXQ74421.1"/>
    </source>
</evidence>
<name>A0A6N8U956_9FIRM</name>
<keyword evidence="1" id="KW-0472">Membrane</keyword>
<feature type="transmembrane region" description="Helical" evidence="1">
    <location>
        <begin position="20"/>
        <end position="41"/>
    </location>
</feature>
<comment type="caution">
    <text evidence="2">The sequence shown here is derived from an EMBL/GenBank/DDBJ whole genome shotgun (WGS) entry which is preliminary data.</text>
</comment>
<keyword evidence="3" id="KW-1185">Reference proteome</keyword>
<dbReference type="Gene3D" id="3.30.700.10">
    <property type="entry name" value="Glycoprotein, Type 4 Pilin"/>
    <property type="match status" value="1"/>
</dbReference>
<dbReference type="InterPro" id="IPR012902">
    <property type="entry name" value="N_methyl_site"/>
</dbReference>
<dbReference type="InterPro" id="IPR045584">
    <property type="entry name" value="Pilin-like"/>
</dbReference>
<keyword evidence="1" id="KW-0812">Transmembrane</keyword>
<dbReference type="EMBL" id="WUUQ01000007">
    <property type="protein sequence ID" value="MXQ74421.1"/>
    <property type="molecule type" value="Genomic_DNA"/>
</dbReference>
<evidence type="ECO:0000256" key="1">
    <source>
        <dbReference type="SAM" id="Phobius"/>
    </source>
</evidence>
<accession>A0A6N8U956</accession>
<evidence type="ECO:0000313" key="3">
    <source>
        <dbReference type="Proteomes" id="UP000434036"/>
    </source>
</evidence>
<dbReference type="AlphaFoldDB" id="A0A6N8U956"/>
<dbReference type="SUPFAM" id="SSF54523">
    <property type="entry name" value="Pili subunits"/>
    <property type="match status" value="1"/>
</dbReference>
<keyword evidence="1" id="KW-1133">Transmembrane helix</keyword>
<sequence length="142" mass="15164">MNKLKKMKDNVKGFTLVEIIVVLLILAILAAIAIPSMLGYVNEARNSEYIAEARTGYVAAQTVATQQAAAPTTPSDADIAKYVVDAANLKEINKYIGNDTKVTSVKDATVVNGRLTKLTVTITVDGSDKTVVFADGEAKMKD</sequence>
<organism evidence="2 3">
    <name type="scientific">Copranaerobaculum intestinale</name>
    <dbReference type="NCBI Taxonomy" id="2692629"/>
    <lineage>
        <taxon>Bacteria</taxon>
        <taxon>Bacillati</taxon>
        <taxon>Bacillota</taxon>
        <taxon>Erysipelotrichia</taxon>
        <taxon>Erysipelotrichales</taxon>
        <taxon>Erysipelotrichaceae</taxon>
        <taxon>Copranaerobaculum</taxon>
    </lineage>
</organism>
<protein>
    <submittedName>
        <fullName evidence="2">Prepilin-type N-terminal cleavage/methylation domain-containing protein</fullName>
    </submittedName>
</protein>
<dbReference type="RefSeq" id="WP_160625808.1">
    <property type="nucleotide sequence ID" value="NZ_WUUQ01000007.1"/>
</dbReference>
<reference evidence="2 3" key="2">
    <citation type="submission" date="2020-01" db="EMBL/GenBank/DDBJ databases">
        <title>Clostridiaceae sp. nov. isolated from the gut of human by culturomics.</title>
        <authorList>
            <person name="Chang Y."/>
        </authorList>
    </citation>
    <scope>NUCLEOTIDE SEQUENCE [LARGE SCALE GENOMIC DNA]</scope>
    <source>
        <strain evidence="2 3">DONG20-135</strain>
    </source>
</reference>
<reference evidence="2 3" key="1">
    <citation type="submission" date="2019-12" db="EMBL/GenBank/DDBJ databases">
        <authorList>
            <person name="Yang R."/>
        </authorList>
    </citation>
    <scope>NUCLEOTIDE SEQUENCE [LARGE SCALE GENOMIC DNA]</scope>
    <source>
        <strain evidence="2 3">DONG20-135</strain>
    </source>
</reference>
<dbReference type="PROSITE" id="PS00409">
    <property type="entry name" value="PROKAR_NTER_METHYL"/>
    <property type="match status" value="1"/>
</dbReference>
<dbReference type="Proteomes" id="UP000434036">
    <property type="component" value="Unassembled WGS sequence"/>
</dbReference>
<dbReference type="Pfam" id="PF07963">
    <property type="entry name" value="N_methyl"/>
    <property type="match status" value="1"/>
</dbReference>
<proteinExistence type="predicted"/>
<gene>
    <name evidence="2" type="ORF">GSF08_10840</name>
</gene>
<dbReference type="NCBIfam" id="TIGR02532">
    <property type="entry name" value="IV_pilin_GFxxxE"/>
    <property type="match status" value="1"/>
</dbReference>